<feature type="region of interest" description="Disordered" evidence="1">
    <location>
        <begin position="23"/>
        <end position="89"/>
    </location>
</feature>
<dbReference type="STRING" id="231916.A0A409YLW3"/>
<dbReference type="Proteomes" id="UP000284706">
    <property type="component" value="Unassembled WGS sequence"/>
</dbReference>
<dbReference type="PANTHER" id="PTHR33112:SF12">
    <property type="entry name" value="HETEROKARYON INCOMPATIBILITY DOMAIN-CONTAINING PROTEIN"/>
    <property type="match status" value="1"/>
</dbReference>
<reference evidence="3 4" key="1">
    <citation type="journal article" date="2018" name="Evol. Lett.">
        <title>Horizontal gene cluster transfer increased hallucinogenic mushroom diversity.</title>
        <authorList>
            <person name="Reynolds H.T."/>
            <person name="Vijayakumar V."/>
            <person name="Gluck-Thaler E."/>
            <person name="Korotkin H.B."/>
            <person name="Matheny P.B."/>
            <person name="Slot J.C."/>
        </authorList>
    </citation>
    <scope>NUCLEOTIDE SEQUENCE [LARGE SCALE GENOMIC DNA]</scope>
    <source>
        <strain evidence="3 4">SRW20</strain>
    </source>
</reference>
<comment type="caution">
    <text evidence="3">The sequence shown here is derived from an EMBL/GenBank/DDBJ whole genome shotgun (WGS) entry which is preliminary data.</text>
</comment>
<evidence type="ECO:0000313" key="4">
    <source>
        <dbReference type="Proteomes" id="UP000284706"/>
    </source>
</evidence>
<evidence type="ECO:0000259" key="2">
    <source>
        <dbReference type="Pfam" id="PF06985"/>
    </source>
</evidence>
<dbReference type="PANTHER" id="PTHR33112">
    <property type="entry name" value="DOMAIN PROTEIN, PUTATIVE-RELATED"/>
    <property type="match status" value="1"/>
</dbReference>
<dbReference type="InParanoid" id="A0A409YLW3"/>
<evidence type="ECO:0000313" key="3">
    <source>
        <dbReference type="EMBL" id="PPR04069.1"/>
    </source>
</evidence>
<feature type="domain" description="Heterokaryon incompatibility" evidence="2">
    <location>
        <begin position="1085"/>
        <end position="1240"/>
    </location>
</feature>
<feature type="domain" description="Heterokaryon incompatibility" evidence="2">
    <location>
        <begin position="297"/>
        <end position="452"/>
    </location>
</feature>
<proteinExistence type="predicted"/>
<organism evidence="3 4">
    <name type="scientific">Gymnopilus dilepis</name>
    <dbReference type="NCBI Taxonomy" id="231916"/>
    <lineage>
        <taxon>Eukaryota</taxon>
        <taxon>Fungi</taxon>
        <taxon>Dikarya</taxon>
        <taxon>Basidiomycota</taxon>
        <taxon>Agaricomycotina</taxon>
        <taxon>Agaricomycetes</taxon>
        <taxon>Agaricomycetidae</taxon>
        <taxon>Agaricales</taxon>
        <taxon>Agaricineae</taxon>
        <taxon>Hymenogastraceae</taxon>
        <taxon>Gymnopilus</taxon>
    </lineage>
</organism>
<protein>
    <recommendedName>
        <fullName evidence="2">Heterokaryon incompatibility domain-containing protein</fullName>
    </recommendedName>
</protein>
<name>A0A409YLW3_9AGAR</name>
<gene>
    <name evidence="3" type="ORF">CVT26_001379</name>
</gene>
<evidence type="ECO:0000256" key="1">
    <source>
        <dbReference type="SAM" id="MobiDB-lite"/>
    </source>
</evidence>
<keyword evidence="4" id="KW-1185">Reference proteome</keyword>
<dbReference type="Pfam" id="PF06985">
    <property type="entry name" value="HET"/>
    <property type="match status" value="2"/>
</dbReference>
<dbReference type="EMBL" id="NHYE01000675">
    <property type="protein sequence ID" value="PPR04069.1"/>
    <property type="molecule type" value="Genomic_DNA"/>
</dbReference>
<accession>A0A409YLW3</accession>
<feature type="compositionally biased region" description="Acidic residues" evidence="1">
    <location>
        <begin position="818"/>
        <end position="861"/>
    </location>
</feature>
<sequence length="1591" mass="180610">MKESIRGVATFYTDEESKPSILFYPHFDTPTTRTAMPPRPTPRFRDLDGLRGDDGFRDRSGLRDGANDGWKPTSKPIRPSSTPNPENSNLCKTCNTLNITPSRFIVGPWDDDADGSDPNQPKIPFGSVEEVKKRSVKCPLCRLVLKALGPGLQSLEDGEPIMISLTWNTDGPVPDPNNAPGKHDAQIRYIRPHVQKKNGGRVNARGLNLSSEITLVADDAPSSYSSKSFLVRLLPDKINLHMIGEWMTLCDRWHGRDCDLSEMLDHEVKDPASEIPHFRLIDVANDCIVHAPSGCQYVALSYVWGKIDPNTILRTLKNNVADLERRGGLKRPKYYDIVPKTIRDAIQAVRELGFRYLWVDSLCIIQDDVGPGGSKMSAISKMDLVYGAAYLTITAATGSDSNAGLPGLHRGTRQVVQVVEEVLPGVRLALRQKHQDFVGNSAYYTRGWTYQEQRFTRRNLIFIGGRAIYKCRTAGQWREDVCFEDEPRKEITQHPRDPDDIRPYVNYIQSYTALSLSYQSDIYNAFAGIARYIKSRLQLNLTHGIPDAFFDWFLLWMPHAPQSRREGTPSWSWSGWIGESSWSWLVKNHSIKKIRQEQRERTWIIWYQRTAHDSTAYTRIWTPHGHSKKLDYVNFYGEHMKARFPFDCSQTIPTARKLVGAPTYLNDRPHDVEPAHPQRISSGSGFLQFWTVSAQFKLDRPSTTSKPWDPVNTNTRLGIFGRDGREVGVIFVNPEWNSARISDTHEFILLCEGQDEATTTGSLADEDQWNNYKVMMIEWKGDWAERVAIGSIRKEGLSKAFGTGPVWKESDSELSGSDSEEEDSEGSIPQDDGDEDWEDERDSGDDDDGSEESDSEEDDGEDYKPAKGIIVPPLLPIPASIKKPDQSLCQVCKKLKLTPRRFLVLPGDPETGNEADDPNIDLGLLEDITKKSTHCPFCRLLLAALGPKTPLVGEDGKKVTITMSWNTDAPSRGRPHIRILRPYAQTTKGAYLGPKEGNFAPEITLLANDAPPGKRTQLVRVIKDQIDWAIVRNWLNMCRVHHGSACDKSKMMEHQIKDPAKEIPFFRLIDVVNNCIIPAPNGVKYVALSYVWGRIDPTKILRSLLSNYKELERPGALLRPENHNRIPITIQDAMQVVKELKLRYLWVDSLCIVQDDTAPGGSKMSSISKMDIVYGAAYLTIWAATGTDANAGLPGLRPNTRGLVQPIEEVLPNMRLGYKTKSPDFSEDAVYFTRAWTYQEQRFTKRSLQFIGGQVIYTCSKASEWREDVLFEDSKLEKPEPTVYDGDDIGDLEGLIQNYSGLNLTYDTDIYHAFAGFNNYLKTRLRSTLVHGIPDAFFDWALLWHPLDIQQRRDKAPSWSWSGWVGESWPHMWDWYNRSIIRIRSALRTRTWIIWYQRKSHDSEEVMRIWTPKKSSKPTSRPRNFYGGHAKERFPIDCSQTVPTPRKLIGAPQYIEDSHNPTPGSGFLQFWTVSLVFKLGKSRSKAGKGPDNANTRFGIYGRSNRELGVVYLHPEWAKVNLGKDHEFIVLCEGRDTRAEYDEIDEEEGWRYKVMLIEWKGDWAVRVSVGSIGKNDLQQSAYGPQWKEIILG</sequence>
<feature type="compositionally biased region" description="Polar residues" evidence="1">
    <location>
        <begin position="79"/>
        <end position="89"/>
    </location>
</feature>
<dbReference type="OrthoDB" id="2864819at2759"/>
<feature type="compositionally biased region" description="Basic and acidic residues" evidence="1">
    <location>
        <begin position="43"/>
        <end position="66"/>
    </location>
</feature>
<dbReference type="InterPro" id="IPR010730">
    <property type="entry name" value="HET"/>
</dbReference>
<feature type="region of interest" description="Disordered" evidence="1">
    <location>
        <begin position="801"/>
        <end position="869"/>
    </location>
</feature>